<dbReference type="PANTHER" id="PTHR38790:SF4">
    <property type="entry name" value="2EXR DOMAIN-CONTAINING PROTEIN"/>
    <property type="match status" value="1"/>
</dbReference>
<dbReference type="EMBL" id="JAPEUX010000009">
    <property type="protein sequence ID" value="KAJ4345396.1"/>
    <property type="molecule type" value="Genomic_DNA"/>
</dbReference>
<dbReference type="GeneID" id="80915056"/>
<accession>A0A9W8XA70</accession>
<evidence type="ECO:0000313" key="2">
    <source>
        <dbReference type="EMBL" id="KAJ4345396.1"/>
    </source>
</evidence>
<dbReference type="PANTHER" id="PTHR38790">
    <property type="entry name" value="2EXR DOMAIN-CONTAINING PROTEIN-RELATED"/>
    <property type="match status" value="1"/>
</dbReference>
<dbReference type="AlphaFoldDB" id="A0A9W8XA70"/>
<feature type="domain" description="DUF7730" evidence="1">
    <location>
        <begin position="18"/>
        <end position="140"/>
    </location>
</feature>
<evidence type="ECO:0000259" key="1">
    <source>
        <dbReference type="Pfam" id="PF24864"/>
    </source>
</evidence>
<name>A0A9W8XA70_9PLEO</name>
<sequence length="253" mass="29175">MRNLAQPSAERQSIVEANQVNSPLLQLPGEVRNSIYHYVFANEVLRQTRTGPDWRSPNMKFLPPLSFHDRQNPRRPRDQRNWLSLVLVCRQLYVEARILPFQQNAFSITRLRHICPLLRTMHPEQREKITEIQLEVDFVGFDSQCRTIMAGYPEHAVEELDLQNYLLSFLLPSVKRIEVVVIAGQHYGHHSPSFPSNSTRAALEKLESTLHEANFGWTNAEIGLRSATLSLPDHCMPPHGTRLLPYTSYLIAF</sequence>
<dbReference type="Pfam" id="PF24864">
    <property type="entry name" value="DUF7730"/>
    <property type="match status" value="1"/>
</dbReference>
<dbReference type="OrthoDB" id="5413827at2759"/>
<keyword evidence="3" id="KW-1185">Reference proteome</keyword>
<dbReference type="RefSeq" id="XP_056065560.1">
    <property type="nucleotide sequence ID" value="XM_056220257.1"/>
</dbReference>
<evidence type="ECO:0000313" key="3">
    <source>
        <dbReference type="Proteomes" id="UP001140513"/>
    </source>
</evidence>
<organism evidence="2 3">
    <name type="scientific">Didymosphaeria variabile</name>
    <dbReference type="NCBI Taxonomy" id="1932322"/>
    <lineage>
        <taxon>Eukaryota</taxon>
        <taxon>Fungi</taxon>
        <taxon>Dikarya</taxon>
        <taxon>Ascomycota</taxon>
        <taxon>Pezizomycotina</taxon>
        <taxon>Dothideomycetes</taxon>
        <taxon>Pleosporomycetidae</taxon>
        <taxon>Pleosporales</taxon>
        <taxon>Massarineae</taxon>
        <taxon>Didymosphaeriaceae</taxon>
        <taxon>Didymosphaeria</taxon>
    </lineage>
</organism>
<gene>
    <name evidence="2" type="ORF">N0V89_011526</name>
</gene>
<proteinExistence type="predicted"/>
<reference evidence="2" key="1">
    <citation type="submission" date="2022-10" db="EMBL/GenBank/DDBJ databases">
        <title>Tapping the CABI collections for fungal endophytes: first genome assemblies for Collariella, Neodidymelliopsis, Ascochyta clinopodiicola, Didymella pomorum, Didymosphaeria variabile, Neocosmospora piperis and Neocucurbitaria cava.</title>
        <authorList>
            <person name="Hill R."/>
        </authorList>
    </citation>
    <scope>NUCLEOTIDE SEQUENCE</scope>
    <source>
        <strain evidence="2">IMI 356815</strain>
    </source>
</reference>
<comment type="caution">
    <text evidence="2">The sequence shown here is derived from an EMBL/GenBank/DDBJ whole genome shotgun (WGS) entry which is preliminary data.</text>
</comment>
<protein>
    <recommendedName>
        <fullName evidence="1">DUF7730 domain-containing protein</fullName>
    </recommendedName>
</protein>
<dbReference type="InterPro" id="IPR056632">
    <property type="entry name" value="DUF7730"/>
</dbReference>
<dbReference type="Proteomes" id="UP001140513">
    <property type="component" value="Unassembled WGS sequence"/>
</dbReference>